<evidence type="ECO:0000256" key="3">
    <source>
        <dbReference type="RuleBase" id="RU000363"/>
    </source>
</evidence>
<dbReference type="Gene3D" id="3.40.50.720">
    <property type="entry name" value="NAD(P)-binding Rossmann-like Domain"/>
    <property type="match status" value="1"/>
</dbReference>
<comment type="caution">
    <text evidence="5">The sequence shown here is derived from an EMBL/GenBank/DDBJ whole genome shotgun (WGS) entry which is preliminary data.</text>
</comment>
<organism evidence="5 6">
    <name type="scientific">Devosia pacifica</name>
    <dbReference type="NCBI Taxonomy" id="1335967"/>
    <lineage>
        <taxon>Bacteria</taxon>
        <taxon>Pseudomonadati</taxon>
        <taxon>Pseudomonadota</taxon>
        <taxon>Alphaproteobacteria</taxon>
        <taxon>Hyphomicrobiales</taxon>
        <taxon>Devosiaceae</taxon>
        <taxon>Devosia</taxon>
    </lineage>
</organism>
<accession>A0A918SEA3</accession>
<reference evidence="5" key="2">
    <citation type="submission" date="2020-09" db="EMBL/GenBank/DDBJ databases">
        <authorList>
            <person name="Sun Q."/>
            <person name="Kim S."/>
        </authorList>
    </citation>
    <scope>NUCLEOTIDE SEQUENCE</scope>
    <source>
        <strain evidence="5">KCTC 32437</strain>
    </source>
</reference>
<dbReference type="NCBIfam" id="NF004846">
    <property type="entry name" value="PRK06197.1"/>
    <property type="match status" value="1"/>
</dbReference>
<proteinExistence type="inferred from homology"/>
<dbReference type="PANTHER" id="PTHR24320">
    <property type="entry name" value="RETINOL DEHYDROGENASE"/>
    <property type="match status" value="1"/>
</dbReference>
<comment type="similarity">
    <text evidence="1 3">Belongs to the short-chain dehydrogenases/reductases (SDR) family.</text>
</comment>
<feature type="domain" description="Ketoreductase" evidence="4">
    <location>
        <begin position="14"/>
        <end position="155"/>
    </location>
</feature>
<evidence type="ECO:0000313" key="5">
    <source>
        <dbReference type="EMBL" id="GHA37180.1"/>
    </source>
</evidence>
<dbReference type="PRINTS" id="PR00080">
    <property type="entry name" value="SDRFAMILY"/>
</dbReference>
<sequence>MSFSERHIPDLTGKTAVVTGATGGLGYETARMLAQHGARVVLAGRNSEKGKKAVNAIRGVAANADIVFEMVDLGSLDSVAAFSDRLISAGEPLDILINNAGVMTPPTRKTTSDGFELQFGTNYLSHFALTTHLLPLLRAAPGARVVSLSSVAARQGKIDLSNLQSEPYKAMVAYSQSKLACLMFAFELQRRSQANNWGLTSLAAHPGVARTDLIVNGMGDKGPAAFARRNLAFLFAPVPKAALPTIFAATAPDAVPGGYYGPTGLFEVRGPAGVATTPVAALDVAMARRLWQESEKLTGVPFPVTSRAA</sequence>
<dbReference type="Pfam" id="PF00106">
    <property type="entry name" value="adh_short"/>
    <property type="match status" value="1"/>
</dbReference>
<dbReference type="PRINTS" id="PR00081">
    <property type="entry name" value="GDHRDH"/>
</dbReference>
<dbReference type="RefSeq" id="WP_210310545.1">
    <property type="nucleotide sequence ID" value="NZ_BMZE01000004.1"/>
</dbReference>
<dbReference type="NCBIfam" id="NF004513">
    <property type="entry name" value="PRK05854.1"/>
    <property type="match status" value="1"/>
</dbReference>
<dbReference type="PANTHER" id="PTHR24320:SF148">
    <property type="entry name" value="NAD(P)-BINDING ROSSMANN-FOLD SUPERFAMILY PROTEIN"/>
    <property type="match status" value="1"/>
</dbReference>
<dbReference type="CDD" id="cd05327">
    <property type="entry name" value="retinol-DH_like_SDR_c_like"/>
    <property type="match status" value="1"/>
</dbReference>
<protein>
    <submittedName>
        <fullName evidence="5">Dehydrogenase</fullName>
    </submittedName>
</protein>
<dbReference type="SMART" id="SM00822">
    <property type="entry name" value="PKS_KR"/>
    <property type="match status" value="1"/>
</dbReference>
<evidence type="ECO:0000313" key="6">
    <source>
        <dbReference type="Proteomes" id="UP000646579"/>
    </source>
</evidence>
<dbReference type="InterPro" id="IPR036291">
    <property type="entry name" value="NAD(P)-bd_dom_sf"/>
</dbReference>
<evidence type="ECO:0000256" key="2">
    <source>
        <dbReference type="ARBA" id="ARBA00023002"/>
    </source>
</evidence>
<evidence type="ECO:0000259" key="4">
    <source>
        <dbReference type="SMART" id="SM00822"/>
    </source>
</evidence>
<dbReference type="GO" id="GO:0016491">
    <property type="term" value="F:oxidoreductase activity"/>
    <property type="evidence" value="ECO:0007669"/>
    <property type="project" value="UniProtKB-KW"/>
</dbReference>
<dbReference type="Proteomes" id="UP000646579">
    <property type="component" value="Unassembled WGS sequence"/>
</dbReference>
<dbReference type="InterPro" id="IPR002347">
    <property type="entry name" value="SDR_fam"/>
</dbReference>
<evidence type="ECO:0000256" key="1">
    <source>
        <dbReference type="ARBA" id="ARBA00006484"/>
    </source>
</evidence>
<dbReference type="AlphaFoldDB" id="A0A918SEA3"/>
<keyword evidence="2" id="KW-0560">Oxidoreductase</keyword>
<name>A0A918SEA3_9HYPH</name>
<reference evidence="5" key="1">
    <citation type="journal article" date="2014" name="Int. J. Syst. Evol. Microbiol.">
        <title>Complete genome sequence of Corynebacterium casei LMG S-19264T (=DSM 44701T), isolated from a smear-ripened cheese.</title>
        <authorList>
            <consortium name="US DOE Joint Genome Institute (JGI-PGF)"/>
            <person name="Walter F."/>
            <person name="Albersmeier A."/>
            <person name="Kalinowski J."/>
            <person name="Ruckert C."/>
        </authorList>
    </citation>
    <scope>NUCLEOTIDE SEQUENCE</scope>
    <source>
        <strain evidence="5">KCTC 32437</strain>
    </source>
</reference>
<dbReference type="SUPFAM" id="SSF51735">
    <property type="entry name" value="NAD(P)-binding Rossmann-fold domains"/>
    <property type="match status" value="1"/>
</dbReference>
<dbReference type="EMBL" id="BMZE01000004">
    <property type="protein sequence ID" value="GHA37180.1"/>
    <property type="molecule type" value="Genomic_DNA"/>
</dbReference>
<keyword evidence="6" id="KW-1185">Reference proteome</keyword>
<dbReference type="InterPro" id="IPR057326">
    <property type="entry name" value="KR_dom"/>
</dbReference>
<gene>
    <name evidence="5" type="ORF">GCM10007989_36670</name>
</gene>